<keyword evidence="3" id="KW-0813">Transport</keyword>
<protein>
    <submittedName>
        <fullName evidence="9">TolC family protein</fullName>
    </submittedName>
</protein>
<dbReference type="PANTHER" id="PTHR30026:SF20">
    <property type="entry name" value="OUTER MEMBRANE PROTEIN TOLC"/>
    <property type="match status" value="1"/>
</dbReference>
<dbReference type="InterPro" id="IPR051906">
    <property type="entry name" value="TolC-like"/>
</dbReference>
<dbReference type="GO" id="GO:0015562">
    <property type="term" value="F:efflux transmembrane transporter activity"/>
    <property type="evidence" value="ECO:0007669"/>
    <property type="project" value="InterPro"/>
</dbReference>
<evidence type="ECO:0000256" key="5">
    <source>
        <dbReference type="ARBA" id="ARBA00022692"/>
    </source>
</evidence>
<feature type="chain" id="PRO_5037459492" evidence="8">
    <location>
        <begin position="25"/>
        <end position="431"/>
    </location>
</feature>
<keyword evidence="8" id="KW-0732">Signal</keyword>
<evidence type="ECO:0000256" key="4">
    <source>
        <dbReference type="ARBA" id="ARBA00022452"/>
    </source>
</evidence>
<dbReference type="EMBL" id="JADIMJ010000129">
    <property type="protein sequence ID" value="MBO8454737.1"/>
    <property type="molecule type" value="Genomic_DNA"/>
</dbReference>
<evidence type="ECO:0000256" key="3">
    <source>
        <dbReference type="ARBA" id="ARBA00022448"/>
    </source>
</evidence>
<evidence type="ECO:0000256" key="7">
    <source>
        <dbReference type="ARBA" id="ARBA00023237"/>
    </source>
</evidence>
<proteinExistence type="inferred from homology"/>
<gene>
    <name evidence="9" type="ORF">IAC07_08470</name>
</gene>
<dbReference type="InterPro" id="IPR003423">
    <property type="entry name" value="OMP_efflux"/>
</dbReference>
<comment type="similarity">
    <text evidence="2">Belongs to the outer membrane factor (OMF) (TC 1.B.17) family.</text>
</comment>
<evidence type="ECO:0000313" key="9">
    <source>
        <dbReference type="EMBL" id="MBO8454737.1"/>
    </source>
</evidence>
<sequence>MRRRLTHIFVALLPGLILSAPAQAQVTIDRCMEMARENYPQIRQLNLIEEASHYEVASIAKSWLPHLSISGKAAYQSDVVEMPFDIPGFSFDLPHDQYSLVGEISQTIWDGGVSGRQKEVTRTGAQVQKEQVEVSLYAINERVEKIFLGILLYDGQLQQNAILEESLQRNARHAQACIENGTAYRSDLEMIQVNILNCEQQREELMQDRQTYVEMLEKLTGASLEGKEFVVPDADCGWLSGKEISRPEIGLYDAQIRQQDAMIRQLNAKISPKFSLSLQGGIGRPGLNILENTFQPYWTAGVKMSWDIGALYTRKDERRKLDAQMRKIESDRETFLFNTGLDAVQMRSAVDKAKALLEKDRKIISLRESIRSSGEEQYRNGVITMNDLMSRIDDEYNAKVAESIHRIQLLMAVYDLKNCLGYGMPVDRTEY</sequence>
<name>A0A940DPG0_9BACT</name>
<organism evidence="9 10">
    <name type="scientific">Candidatus Cryptobacteroides gallistercoris</name>
    <dbReference type="NCBI Taxonomy" id="2840765"/>
    <lineage>
        <taxon>Bacteria</taxon>
        <taxon>Pseudomonadati</taxon>
        <taxon>Bacteroidota</taxon>
        <taxon>Bacteroidia</taxon>
        <taxon>Bacteroidales</taxon>
        <taxon>Candidatus Cryptobacteroides</taxon>
    </lineage>
</organism>
<keyword evidence="4" id="KW-1134">Transmembrane beta strand</keyword>
<evidence type="ECO:0000256" key="6">
    <source>
        <dbReference type="ARBA" id="ARBA00023136"/>
    </source>
</evidence>
<evidence type="ECO:0000256" key="8">
    <source>
        <dbReference type="SAM" id="SignalP"/>
    </source>
</evidence>
<feature type="signal peptide" evidence="8">
    <location>
        <begin position="1"/>
        <end position="24"/>
    </location>
</feature>
<dbReference type="Proteomes" id="UP000771749">
    <property type="component" value="Unassembled WGS sequence"/>
</dbReference>
<dbReference type="PANTHER" id="PTHR30026">
    <property type="entry name" value="OUTER MEMBRANE PROTEIN TOLC"/>
    <property type="match status" value="1"/>
</dbReference>
<keyword evidence="7" id="KW-0998">Cell outer membrane</keyword>
<accession>A0A940DPG0</accession>
<evidence type="ECO:0000313" key="10">
    <source>
        <dbReference type="Proteomes" id="UP000771749"/>
    </source>
</evidence>
<dbReference type="GO" id="GO:0009279">
    <property type="term" value="C:cell outer membrane"/>
    <property type="evidence" value="ECO:0007669"/>
    <property type="project" value="UniProtKB-SubCell"/>
</dbReference>
<dbReference type="Pfam" id="PF02321">
    <property type="entry name" value="OEP"/>
    <property type="match status" value="1"/>
</dbReference>
<keyword evidence="5" id="KW-0812">Transmembrane</keyword>
<keyword evidence="6" id="KW-0472">Membrane</keyword>
<reference evidence="9" key="1">
    <citation type="submission" date="2020-10" db="EMBL/GenBank/DDBJ databases">
        <authorList>
            <person name="Gilroy R."/>
        </authorList>
    </citation>
    <scope>NUCLEOTIDE SEQUENCE</scope>
    <source>
        <strain evidence="9">F1-3629</strain>
    </source>
</reference>
<dbReference type="GO" id="GO:1990281">
    <property type="term" value="C:efflux pump complex"/>
    <property type="evidence" value="ECO:0007669"/>
    <property type="project" value="TreeGrafter"/>
</dbReference>
<reference evidence="9" key="2">
    <citation type="journal article" date="2021" name="PeerJ">
        <title>Extensive microbial diversity within the chicken gut microbiome revealed by metagenomics and culture.</title>
        <authorList>
            <person name="Gilroy R."/>
            <person name="Ravi A."/>
            <person name="Getino M."/>
            <person name="Pursley I."/>
            <person name="Horton D.L."/>
            <person name="Alikhan N.F."/>
            <person name="Baker D."/>
            <person name="Gharbi K."/>
            <person name="Hall N."/>
            <person name="Watson M."/>
            <person name="Adriaenssens E.M."/>
            <person name="Foster-Nyarko E."/>
            <person name="Jarju S."/>
            <person name="Secka A."/>
            <person name="Antonio M."/>
            <person name="Oren A."/>
            <person name="Chaudhuri R.R."/>
            <person name="La Ragione R."/>
            <person name="Hildebrand F."/>
            <person name="Pallen M.J."/>
        </authorList>
    </citation>
    <scope>NUCLEOTIDE SEQUENCE</scope>
    <source>
        <strain evidence="9">F1-3629</strain>
    </source>
</reference>
<dbReference type="AlphaFoldDB" id="A0A940DPG0"/>
<dbReference type="Gene3D" id="1.20.1600.10">
    <property type="entry name" value="Outer membrane efflux proteins (OEP)"/>
    <property type="match status" value="1"/>
</dbReference>
<dbReference type="SUPFAM" id="SSF56954">
    <property type="entry name" value="Outer membrane efflux proteins (OEP)"/>
    <property type="match status" value="1"/>
</dbReference>
<comment type="caution">
    <text evidence="9">The sequence shown here is derived from an EMBL/GenBank/DDBJ whole genome shotgun (WGS) entry which is preliminary data.</text>
</comment>
<evidence type="ECO:0000256" key="1">
    <source>
        <dbReference type="ARBA" id="ARBA00004442"/>
    </source>
</evidence>
<evidence type="ECO:0000256" key="2">
    <source>
        <dbReference type="ARBA" id="ARBA00007613"/>
    </source>
</evidence>
<dbReference type="GO" id="GO:0015288">
    <property type="term" value="F:porin activity"/>
    <property type="evidence" value="ECO:0007669"/>
    <property type="project" value="TreeGrafter"/>
</dbReference>
<comment type="subcellular location">
    <subcellularLocation>
        <location evidence="1">Cell outer membrane</location>
    </subcellularLocation>
</comment>